<gene>
    <name evidence="2" type="ORF">TorRG33x02_229410</name>
</gene>
<dbReference type="STRING" id="63057.A0A2P5E6N1"/>
<dbReference type="OrthoDB" id="10473795at2759"/>
<sequence length="99" mass="10476">MQLLIALTLQQNQQPNGLYFGASEGLTNVKILSKSMDSHELNGLDARPSPSSVLLNGAKLERSSMTATQSSGSSNGRSSLNIGPKQQGRLTGAAFTSRR</sequence>
<dbReference type="PANTHER" id="PTHR35766:SF1">
    <property type="entry name" value="OS08G0543600 PROTEIN"/>
    <property type="match status" value="1"/>
</dbReference>
<proteinExistence type="predicted"/>
<dbReference type="PANTHER" id="PTHR35766">
    <property type="entry name" value="OS08G0543600 PROTEIN"/>
    <property type="match status" value="1"/>
</dbReference>
<protein>
    <submittedName>
        <fullName evidence="2">Uncharacterized protein</fullName>
    </submittedName>
</protein>
<feature type="region of interest" description="Disordered" evidence="1">
    <location>
        <begin position="60"/>
        <end position="99"/>
    </location>
</feature>
<dbReference type="InParanoid" id="A0A2P5E6N1"/>
<reference evidence="3" key="1">
    <citation type="submission" date="2016-06" db="EMBL/GenBank/DDBJ databases">
        <title>Parallel loss of symbiosis genes in relatives of nitrogen-fixing non-legume Parasponia.</title>
        <authorList>
            <person name="Van Velzen R."/>
            <person name="Holmer R."/>
            <person name="Bu F."/>
            <person name="Rutten L."/>
            <person name="Van Zeijl A."/>
            <person name="Liu W."/>
            <person name="Santuari L."/>
            <person name="Cao Q."/>
            <person name="Sharma T."/>
            <person name="Shen D."/>
            <person name="Roswanjaya Y."/>
            <person name="Wardhani T."/>
            <person name="Kalhor M.S."/>
            <person name="Jansen J."/>
            <person name="Van den Hoogen J."/>
            <person name="Gungor B."/>
            <person name="Hartog M."/>
            <person name="Hontelez J."/>
            <person name="Verver J."/>
            <person name="Yang W.-C."/>
            <person name="Schijlen E."/>
            <person name="Repin R."/>
            <person name="Schilthuizen M."/>
            <person name="Schranz E."/>
            <person name="Heidstra R."/>
            <person name="Miyata K."/>
            <person name="Fedorova E."/>
            <person name="Kohlen W."/>
            <person name="Bisseling T."/>
            <person name="Smit S."/>
            <person name="Geurts R."/>
        </authorList>
    </citation>
    <scope>NUCLEOTIDE SEQUENCE [LARGE SCALE GENOMIC DNA]</scope>
    <source>
        <strain evidence="3">cv. RG33-2</strain>
    </source>
</reference>
<feature type="compositionally biased region" description="Low complexity" evidence="1">
    <location>
        <begin position="63"/>
        <end position="79"/>
    </location>
</feature>
<evidence type="ECO:0000313" key="2">
    <source>
        <dbReference type="EMBL" id="PON81201.1"/>
    </source>
</evidence>
<accession>A0A2P5E6N1</accession>
<evidence type="ECO:0000313" key="3">
    <source>
        <dbReference type="Proteomes" id="UP000237000"/>
    </source>
</evidence>
<evidence type="ECO:0000256" key="1">
    <source>
        <dbReference type="SAM" id="MobiDB-lite"/>
    </source>
</evidence>
<keyword evidence="3" id="KW-1185">Reference proteome</keyword>
<dbReference type="EMBL" id="JXTC01000221">
    <property type="protein sequence ID" value="PON81201.1"/>
    <property type="molecule type" value="Genomic_DNA"/>
</dbReference>
<comment type="caution">
    <text evidence="2">The sequence shown here is derived from an EMBL/GenBank/DDBJ whole genome shotgun (WGS) entry which is preliminary data.</text>
</comment>
<name>A0A2P5E6N1_TREOI</name>
<organism evidence="2 3">
    <name type="scientific">Trema orientale</name>
    <name type="common">Charcoal tree</name>
    <name type="synonym">Celtis orientalis</name>
    <dbReference type="NCBI Taxonomy" id="63057"/>
    <lineage>
        <taxon>Eukaryota</taxon>
        <taxon>Viridiplantae</taxon>
        <taxon>Streptophyta</taxon>
        <taxon>Embryophyta</taxon>
        <taxon>Tracheophyta</taxon>
        <taxon>Spermatophyta</taxon>
        <taxon>Magnoliopsida</taxon>
        <taxon>eudicotyledons</taxon>
        <taxon>Gunneridae</taxon>
        <taxon>Pentapetalae</taxon>
        <taxon>rosids</taxon>
        <taxon>fabids</taxon>
        <taxon>Rosales</taxon>
        <taxon>Cannabaceae</taxon>
        <taxon>Trema</taxon>
    </lineage>
</organism>
<dbReference type="Proteomes" id="UP000237000">
    <property type="component" value="Unassembled WGS sequence"/>
</dbReference>
<dbReference type="AlphaFoldDB" id="A0A2P5E6N1"/>